<keyword evidence="7" id="KW-1133">Transmembrane helix</keyword>
<keyword evidence="11" id="KW-1185">Reference proteome</keyword>
<evidence type="ECO:0000256" key="1">
    <source>
        <dbReference type="ARBA" id="ARBA00004604"/>
    </source>
</evidence>
<evidence type="ECO:0000256" key="4">
    <source>
        <dbReference type="ARBA" id="ARBA00023054"/>
    </source>
</evidence>
<dbReference type="Gene3D" id="3.40.50.300">
    <property type="entry name" value="P-loop containing nucleotide triphosphate hydrolases"/>
    <property type="match status" value="1"/>
</dbReference>
<name>A0A672N0D0_SINGR</name>
<keyword evidence="7" id="KW-0812">Transmembrane</keyword>
<dbReference type="AlphaFoldDB" id="A0A672N0D0"/>
<evidence type="ECO:0000313" key="10">
    <source>
        <dbReference type="Ensembl" id="ENSSGRP00000043004.1"/>
    </source>
</evidence>
<feature type="domain" description="G" evidence="8">
    <location>
        <begin position="147"/>
        <end position="216"/>
    </location>
</feature>
<accession>A0A672N0D0</accession>
<dbReference type="FunFam" id="1.10.1580.10:FF:000002">
    <property type="entry name" value="Guanine nucleotide-binding protein-like 3 (nucleolar)-like"/>
    <property type="match status" value="1"/>
</dbReference>
<dbReference type="Gene3D" id="1.10.1580.10">
    <property type="match status" value="1"/>
</dbReference>
<evidence type="ECO:0000256" key="7">
    <source>
        <dbReference type="SAM" id="Phobius"/>
    </source>
</evidence>
<gene>
    <name evidence="10" type="primary">gnl3</name>
</gene>
<evidence type="ECO:0000256" key="3">
    <source>
        <dbReference type="ARBA" id="ARBA00022741"/>
    </source>
</evidence>
<evidence type="ECO:0000256" key="6">
    <source>
        <dbReference type="ARBA" id="ARBA00023242"/>
    </source>
</evidence>
<dbReference type="PRINTS" id="PR00326">
    <property type="entry name" value="GTP1OBG"/>
</dbReference>
<reference evidence="10" key="1">
    <citation type="submission" date="2025-08" db="UniProtKB">
        <authorList>
            <consortium name="Ensembl"/>
        </authorList>
    </citation>
    <scope>IDENTIFICATION</scope>
</reference>
<protein>
    <recommendedName>
        <fullName evidence="2">Guanine nucleotide-binding protein-like 3</fullName>
    </recommendedName>
</protein>
<dbReference type="PANTHER" id="PTHR11089:SF11">
    <property type="entry name" value="GUANINE NUCLEOTIDE-BINDING PROTEIN-LIKE 3"/>
    <property type="match status" value="1"/>
</dbReference>
<keyword evidence="7" id="KW-0472">Membrane</keyword>
<evidence type="ECO:0000259" key="9">
    <source>
        <dbReference type="Pfam" id="PF08701"/>
    </source>
</evidence>
<dbReference type="InterPro" id="IPR014813">
    <property type="entry name" value="Gnl3_N_dom"/>
</dbReference>
<reference evidence="10" key="2">
    <citation type="submission" date="2025-09" db="UniProtKB">
        <authorList>
            <consortium name="Ensembl"/>
        </authorList>
    </citation>
    <scope>IDENTIFICATION</scope>
</reference>
<comment type="subcellular location">
    <subcellularLocation>
        <location evidence="1">Nucleus</location>
        <location evidence="1">Nucleolus</location>
    </subcellularLocation>
</comment>
<organism evidence="10 11">
    <name type="scientific">Sinocyclocheilus grahami</name>
    <name type="common">Dianchi golden-line fish</name>
    <name type="synonym">Barbus grahami</name>
    <dbReference type="NCBI Taxonomy" id="75366"/>
    <lineage>
        <taxon>Eukaryota</taxon>
        <taxon>Metazoa</taxon>
        <taxon>Chordata</taxon>
        <taxon>Craniata</taxon>
        <taxon>Vertebrata</taxon>
        <taxon>Euteleostomi</taxon>
        <taxon>Actinopterygii</taxon>
        <taxon>Neopterygii</taxon>
        <taxon>Teleostei</taxon>
        <taxon>Ostariophysi</taxon>
        <taxon>Cypriniformes</taxon>
        <taxon>Cyprinidae</taxon>
        <taxon>Cyprininae</taxon>
        <taxon>Sinocyclocheilus</taxon>
    </lineage>
</organism>
<proteinExistence type="predicted"/>
<dbReference type="InterPro" id="IPR006073">
    <property type="entry name" value="GTP-bd"/>
</dbReference>
<evidence type="ECO:0000256" key="2">
    <source>
        <dbReference type="ARBA" id="ARBA00016532"/>
    </source>
</evidence>
<feature type="domain" description="Guanine nucleotide-binding protein-like 3 N-terminal" evidence="9">
    <location>
        <begin position="26"/>
        <end position="82"/>
    </location>
</feature>
<dbReference type="InterPro" id="IPR023179">
    <property type="entry name" value="GTP-bd_ortho_bundle_sf"/>
</dbReference>
<dbReference type="Pfam" id="PF01926">
    <property type="entry name" value="MMR_HSR1"/>
    <property type="match status" value="1"/>
</dbReference>
<dbReference type="InterPro" id="IPR050755">
    <property type="entry name" value="TRAFAC_YlqF/YawG_RiboMat"/>
</dbReference>
<evidence type="ECO:0000256" key="5">
    <source>
        <dbReference type="ARBA" id="ARBA00023134"/>
    </source>
</evidence>
<dbReference type="PANTHER" id="PTHR11089">
    <property type="entry name" value="GTP-BINDING PROTEIN-RELATED"/>
    <property type="match status" value="1"/>
</dbReference>
<dbReference type="GO" id="GO:0005525">
    <property type="term" value="F:GTP binding"/>
    <property type="evidence" value="ECO:0007669"/>
    <property type="project" value="UniProtKB-KW"/>
</dbReference>
<evidence type="ECO:0000259" key="8">
    <source>
        <dbReference type="Pfam" id="PF01926"/>
    </source>
</evidence>
<dbReference type="Ensembl" id="ENSSGRT00000046069.1">
    <property type="protein sequence ID" value="ENSSGRP00000043004.1"/>
    <property type="gene ID" value="ENSSGRG00000023242.1"/>
</dbReference>
<dbReference type="SUPFAM" id="SSF52540">
    <property type="entry name" value="P-loop containing nucleoside triphosphate hydrolases"/>
    <property type="match status" value="1"/>
</dbReference>
<feature type="transmembrane region" description="Helical" evidence="7">
    <location>
        <begin position="6"/>
        <end position="25"/>
    </location>
</feature>
<keyword evidence="3" id="KW-0547">Nucleotide-binding</keyword>
<keyword evidence="4" id="KW-0175">Coiled coil</keyword>
<keyword evidence="5" id="KW-0342">GTP-binding</keyword>
<dbReference type="Pfam" id="PF08701">
    <property type="entry name" value="GN3L_Grn1"/>
    <property type="match status" value="1"/>
</dbReference>
<sequence length="408" mass="46093">MPWLSKYIIIYYCSGCYYTLLFLHCKVREHNRKLRKVAKKKGISRKPKKDIGVPNSAPFKEEVLREAEQRKQEIKYRGKNNNNKKIGISKIGRYCHLKMFILQQQRKQRGINAVLDHSRAASCFGRDCLLQTLTDLANKKDAETMLKVGVVGFPNVGKSSIINSLKEVRVCHVGVQRGMTRCKQEVHITKRLKMIDSPGIVAASSNPGDVMALRSLQVEEKEESPLEAVRTLLKQCNQQHIMLLYNVPDYRNSLEFLTTFAKKRGFLQKGGVPNTELAAMTFLSDWTGPKLSYHSRAPEHQGLPSYLTDAIVTELRSGLDMDVVRKGNENVKKGVRFPNLASSISFNARGPTAGVLNVSELPKETITITAPTEADEKMDGTVNTEEVLHMRGYESFSNDALHFCHQRQ</sequence>
<dbReference type="InterPro" id="IPR027417">
    <property type="entry name" value="P-loop_NTPase"/>
</dbReference>
<evidence type="ECO:0000313" key="11">
    <source>
        <dbReference type="Proteomes" id="UP000472262"/>
    </source>
</evidence>
<dbReference type="GO" id="GO:0005730">
    <property type="term" value="C:nucleolus"/>
    <property type="evidence" value="ECO:0007669"/>
    <property type="project" value="UniProtKB-SubCell"/>
</dbReference>
<dbReference type="Proteomes" id="UP000472262">
    <property type="component" value="Unassembled WGS sequence"/>
</dbReference>
<keyword evidence="6" id="KW-0539">Nucleus</keyword>